<name>A0A1V2IEE9_9ACTN</name>
<keyword evidence="1" id="KW-0472">Membrane</keyword>
<dbReference type="EMBL" id="MOMC01000016">
    <property type="protein sequence ID" value="ONH31497.1"/>
    <property type="molecule type" value="Genomic_DNA"/>
</dbReference>
<dbReference type="PANTHER" id="PTHR43833">
    <property type="entry name" value="POTASSIUM CHANNEL PROTEIN 2-RELATED-RELATED"/>
    <property type="match status" value="1"/>
</dbReference>
<sequence>MSDAGGRQRRSRRTRRDTAADGLRTLLVDPRGWRVLCGVAALAAMCLGIAGQWLMYEAAGVGGSFGDHFLDLLYGSFGLFVFQPPDLPDTALSAPLQVARFLAPAATFYALADALVLPVSRLRARLAHGHAVVCGDGPGALALVAKLRSERAQVVLVAPGAHAELAGLVGDQRVTVLAGDPTDEAVLRRAGLARADRLYVTGPATGRNAAVLIAAVAIATAAGRDRSTALRCYAEESDPDVLDALWILLLRQPASDAVTVDFFNTARLGARLLLDDLAATWTPAGGGPVVVAGLSPFGRELLLQIARRRRHILGEGAFRLPVVVVDEHASTVVQALRARYEVLDVALDLDCHDVRAEEADLDRRAHAHAPGAGFLEQIFVCYDDEELALRKALATARPPTRRSVVVRVDRGSPLGDALRPGRQEGQGPMDALYDDMVIFPQLDAACDPDDVSDDRLEAWAEAIHADYCRQRLESGEASDDNEALVAWENLPEKYRTNNYDQARDIETKLNLIGCASARMTPDAPPFAFTPDEVELLARHEHERWMRNRLAHGWRGGETRDNERLIHPDIRPYDELSTETKDKDAQMVRLIPQLLAGAGYRVVRSADAPTA</sequence>
<dbReference type="InterPro" id="IPR003032">
    <property type="entry name" value="Ryanodine_rcpt"/>
</dbReference>
<keyword evidence="1" id="KW-0812">Transmembrane</keyword>
<evidence type="ECO:0000259" key="2">
    <source>
        <dbReference type="Pfam" id="PF02026"/>
    </source>
</evidence>
<keyword evidence="4" id="KW-0675">Receptor</keyword>
<keyword evidence="1" id="KW-1133">Transmembrane helix</keyword>
<dbReference type="STRING" id="1834516.BL253_09120"/>
<organism evidence="4 5">
    <name type="scientific">Pseudofrankia asymbiotica</name>
    <dbReference type="NCBI Taxonomy" id="1834516"/>
    <lineage>
        <taxon>Bacteria</taxon>
        <taxon>Bacillati</taxon>
        <taxon>Actinomycetota</taxon>
        <taxon>Actinomycetes</taxon>
        <taxon>Frankiales</taxon>
        <taxon>Frankiaceae</taxon>
        <taxon>Pseudofrankia</taxon>
    </lineage>
</organism>
<comment type="caution">
    <text evidence="4">The sequence shown here is derived from an EMBL/GenBank/DDBJ whole genome shotgun (WGS) entry which is preliminary data.</text>
</comment>
<dbReference type="PANTHER" id="PTHR43833:SF9">
    <property type="entry name" value="POTASSIUM CHANNEL PROTEIN YUGO-RELATED"/>
    <property type="match status" value="1"/>
</dbReference>
<reference evidence="5" key="1">
    <citation type="submission" date="2016-10" db="EMBL/GenBank/DDBJ databases">
        <title>Frankia sp. NRRL B-16386 Genome sequencing.</title>
        <authorList>
            <person name="Ghodhbane-Gtari F."/>
            <person name="Swanson E."/>
            <person name="Gueddou A."/>
            <person name="Hezbri K."/>
            <person name="Ktari K."/>
            <person name="Nouioui I."/>
            <person name="Morris K."/>
            <person name="Simpson S."/>
            <person name="Abebe-Akele F."/>
            <person name="Thomas K."/>
            <person name="Gtari M."/>
            <person name="Tisa L.S."/>
        </authorList>
    </citation>
    <scope>NUCLEOTIDE SEQUENCE [LARGE SCALE GENOMIC DNA]</scope>
    <source>
        <strain evidence="5">NRRL B-16386</strain>
    </source>
</reference>
<dbReference type="Pfam" id="PF02026">
    <property type="entry name" value="RyR"/>
    <property type="match status" value="1"/>
</dbReference>
<evidence type="ECO:0000256" key="1">
    <source>
        <dbReference type="SAM" id="Phobius"/>
    </source>
</evidence>
<dbReference type="GO" id="GO:0006813">
    <property type="term" value="P:potassium ion transport"/>
    <property type="evidence" value="ECO:0007669"/>
    <property type="project" value="InterPro"/>
</dbReference>
<evidence type="ECO:0000313" key="5">
    <source>
        <dbReference type="Proteomes" id="UP000188929"/>
    </source>
</evidence>
<feature type="domain" description="Ryanodine receptor Ryr" evidence="2">
    <location>
        <begin position="533"/>
        <end position="601"/>
    </location>
</feature>
<dbReference type="AlphaFoldDB" id="A0A1V2IEE9"/>
<keyword evidence="5" id="KW-1185">Reference proteome</keyword>
<evidence type="ECO:0000259" key="3">
    <source>
        <dbReference type="Pfam" id="PF02254"/>
    </source>
</evidence>
<dbReference type="InterPro" id="IPR036291">
    <property type="entry name" value="NAD(P)-bd_dom_sf"/>
</dbReference>
<dbReference type="SUPFAM" id="SSF51735">
    <property type="entry name" value="NAD(P)-binding Rossmann-fold domains"/>
    <property type="match status" value="1"/>
</dbReference>
<proteinExistence type="predicted"/>
<dbReference type="Gene3D" id="6.20.350.10">
    <property type="match status" value="2"/>
</dbReference>
<dbReference type="Pfam" id="PF02254">
    <property type="entry name" value="TrkA_N"/>
    <property type="match status" value="1"/>
</dbReference>
<dbReference type="Proteomes" id="UP000188929">
    <property type="component" value="Unassembled WGS sequence"/>
</dbReference>
<evidence type="ECO:0000313" key="4">
    <source>
        <dbReference type="EMBL" id="ONH31497.1"/>
    </source>
</evidence>
<gene>
    <name evidence="4" type="ORF">BL253_09120</name>
</gene>
<accession>A0A1V2IEE9</accession>
<dbReference type="InterPro" id="IPR003148">
    <property type="entry name" value="RCK_N"/>
</dbReference>
<feature type="transmembrane region" description="Helical" evidence="1">
    <location>
        <begin position="33"/>
        <end position="55"/>
    </location>
</feature>
<dbReference type="InterPro" id="IPR050721">
    <property type="entry name" value="Trk_Ktr_HKT_K-transport"/>
</dbReference>
<protein>
    <submittedName>
        <fullName evidence="4">Ryanodine receptor Ryr</fullName>
    </submittedName>
</protein>
<feature type="domain" description="RCK N-terminal" evidence="3">
    <location>
        <begin position="132"/>
        <end position="215"/>
    </location>
</feature>
<dbReference type="Gene3D" id="3.40.50.720">
    <property type="entry name" value="NAD(P)-binding Rossmann-like Domain"/>
    <property type="match status" value="1"/>
</dbReference>